<dbReference type="EMBL" id="AP026866">
    <property type="protein sequence ID" value="BDS07539.1"/>
    <property type="molecule type" value="Genomic_DNA"/>
</dbReference>
<protein>
    <recommendedName>
        <fullName evidence="3">3D domain-containing protein</fullName>
    </recommendedName>
</protein>
<keyword evidence="1" id="KW-0732">Signal</keyword>
<dbReference type="KEGG" id="osu:NT6N_25790"/>
<reference evidence="2" key="1">
    <citation type="submission" date="2024-07" db="EMBL/GenBank/DDBJ databases">
        <title>Complete genome sequence of Verrucomicrobiaceae bacterium NT6N.</title>
        <authorList>
            <person name="Huang C."/>
            <person name="Takami H."/>
            <person name="Hamasaki K."/>
        </authorList>
    </citation>
    <scope>NUCLEOTIDE SEQUENCE</scope>
    <source>
        <strain evidence="2">NT6N</strain>
    </source>
</reference>
<accession>A0AAT9FNG5</accession>
<dbReference type="AlphaFoldDB" id="A0AAT9FNG5"/>
<name>A0AAT9FNG5_9BACT</name>
<sequence length="164" mass="18236">MPSKTLAKKPISSSITVFIFMLLSAVMTQATQANSATRQSPEQQDLSDTDSKTKLVKIRARITYYSIGQDKWGALNACPKTKKSKIGVTVAAHPKFKFGTKLSIPKLKGIVGDGIFLVQDRGGAVTRKIASRGKYYVFDVFVTPSQRRKYANQLPEYMDVYVHQ</sequence>
<evidence type="ECO:0008006" key="3">
    <source>
        <dbReference type="Google" id="ProtNLM"/>
    </source>
</evidence>
<proteinExistence type="predicted"/>
<evidence type="ECO:0000313" key="2">
    <source>
        <dbReference type="EMBL" id="BDS07539.1"/>
    </source>
</evidence>
<gene>
    <name evidence="2" type="ORF">NT6N_25790</name>
</gene>
<feature type="signal peptide" evidence="1">
    <location>
        <begin position="1"/>
        <end position="35"/>
    </location>
</feature>
<evidence type="ECO:0000256" key="1">
    <source>
        <dbReference type="SAM" id="SignalP"/>
    </source>
</evidence>
<feature type="chain" id="PRO_5043490600" description="3D domain-containing protein" evidence="1">
    <location>
        <begin position="36"/>
        <end position="164"/>
    </location>
</feature>
<organism evidence="2">
    <name type="scientific">Oceaniferula spumae</name>
    <dbReference type="NCBI Taxonomy" id="2979115"/>
    <lineage>
        <taxon>Bacteria</taxon>
        <taxon>Pseudomonadati</taxon>
        <taxon>Verrucomicrobiota</taxon>
        <taxon>Verrucomicrobiia</taxon>
        <taxon>Verrucomicrobiales</taxon>
        <taxon>Verrucomicrobiaceae</taxon>
        <taxon>Oceaniferula</taxon>
    </lineage>
</organism>